<reference evidence="3" key="1">
    <citation type="journal article" date="2018" name="Front. Microbiol.">
        <title>Genome-Based Analysis Reveals the Taxonomy and Diversity of the Family Idiomarinaceae.</title>
        <authorList>
            <person name="Liu Y."/>
            <person name="Lai Q."/>
            <person name="Shao Z."/>
        </authorList>
    </citation>
    <scope>NUCLEOTIDE SEQUENCE [LARGE SCALE GENOMIC DNA]</scope>
    <source>
        <strain evidence="3">GBPy7</strain>
    </source>
</reference>
<evidence type="ECO:0000256" key="1">
    <source>
        <dbReference type="SAM" id="SignalP"/>
    </source>
</evidence>
<dbReference type="EMBL" id="PIPJ01000021">
    <property type="protein sequence ID" value="RUO18004.1"/>
    <property type="molecule type" value="Genomic_DNA"/>
</dbReference>
<organism evidence="2 3">
    <name type="scientific">Aliidiomarina iranensis</name>
    <dbReference type="NCBI Taxonomy" id="1434071"/>
    <lineage>
        <taxon>Bacteria</taxon>
        <taxon>Pseudomonadati</taxon>
        <taxon>Pseudomonadota</taxon>
        <taxon>Gammaproteobacteria</taxon>
        <taxon>Alteromonadales</taxon>
        <taxon>Idiomarinaceae</taxon>
        <taxon>Aliidiomarina</taxon>
    </lineage>
</organism>
<evidence type="ECO:0000313" key="2">
    <source>
        <dbReference type="EMBL" id="RUO18004.1"/>
    </source>
</evidence>
<dbReference type="AlphaFoldDB" id="A0A432VPH7"/>
<keyword evidence="1" id="KW-0732">Signal</keyword>
<keyword evidence="3" id="KW-1185">Reference proteome</keyword>
<feature type="chain" id="PRO_5019375737" evidence="1">
    <location>
        <begin position="23"/>
        <end position="132"/>
    </location>
</feature>
<protein>
    <submittedName>
        <fullName evidence="2">Uncharacterized protein</fullName>
    </submittedName>
</protein>
<proteinExistence type="predicted"/>
<dbReference type="RefSeq" id="WP_126768510.1">
    <property type="nucleotide sequence ID" value="NZ_PIPJ01000021.1"/>
</dbReference>
<comment type="caution">
    <text evidence="2">The sequence shown here is derived from an EMBL/GenBank/DDBJ whole genome shotgun (WGS) entry which is preliminary data.</text>
</comment>
<sequence>MAMKLNILCIVILFNASASANAEYCLRFADQSRVEEVLQSLAPMGTDREDVKIAFSSNCEATELYEHHYLDIPLKSQINNHEVEVWSWIKVQEGPFRFAKRLFLKSYVVGSILFDKKGKVVGYKIEIQTASL</sequence>
<dbReference type="Proteomes" id="UP000288395">
    <property type="component" value="Unassembled WGS sequence"/>
</dbReference>
<evidence type="ECO:0000313" key="3">
    <source>
        <dbReference type="Proteomes" id="UP000288395"/>
    </source>
</evidence>
<feature type="signal peptide" evidence="1">
    <location>
        <begin position="1"/>
        <end position="22"/>
    </location>
</feature>
<name>A0A432VPH7_9GAMM</name>
<gene>
    <name evidence="2" type="ORF">CWE08_12070</name>
</gene>
<accession>A0A432VPH7</accession>